<organism evidence="3 4">
    <name type="scientific">Knufia fluminis</name>
    <dbReference type="NCBI Taxonomy" id="191047"/>
    <lineage>
        <taxon>Eukaryota</taxon>
        <taxon>Fungi</taxon>
        <taxon>Dikarya</taxon>
        <taxon>Ascomycota</taxon>
        <taxon>Pezizomycotina</taxon>
        <taxon>Eurotiomycetes</taxon>
        <taxon>Chaetothyriomycetidae</taxon>
        <taxon>Chaetothyriales</taxon>
        <taxon>Trichomeriaceae</taxon>
        <taxon>Knufia</taxon>
    </lineage>
</organism>
<gene>
    <name evidence="3" type="ORF">OHC33_002179</name>
</gene>
<keyword evidence="4" id="KW-1185">Reference proteome</keyword>
<comment type="caution">
    <text evidence="3">The sequence shown here is derived from an EMBL/GenBank/DDBJ whole genome shotgun (WGS) entry which is preliminary data.</text>
</comment>
<evidence type="ECO:0000256" key="1">
    <source>
        <dbReference type="SAM" id="MobiDB-lite"/>
    </source>
</evidence>
<evidence type="ECO:0000313" key="3">
    <source>
        <dbReference type="EMBL" id="KAK5956693.1"/>
    </source>
</evidence>
<dbReference type="PROSITE" id="PS51186">
    <property type="entry name" value="GNAT"/>
    <property type="match status" value="1"/>
</dbReference>
<dbReference type="AlphaFoldDB" id="A0AAN8EQR1"/>
<dbReference type="InterPro" id="IPR051531">
    <property type="entry name" value="N-acetyltransferase"/>
</dbReference>
<dbReference type="SUPFAM" id="SSF55729">
    <property type="entry name" value="Acyl-CoA N-acyltransferases (Nat)"/>
    <property type="match status" value="2"/>
</dbReference>
<proteinExistence type="predicted"/>
<dbReference type="Pfam" id="PF13302">
    <property type="entry name" value="Acetyltransf_3"/>
    <property type="match status" value="1"/>
</dbReference>
<dbReference type="InterPro" id="IPR000182">
    <property type="entry name" value="GNAT_dom"/>
</dbReference>
<dbReference type="Proteomes" id="UP001316803">
    <property type="component" value="Unassembled WGS sequence"/>
</dbReference>
<name>A0AAN8EQR1_9EURO</name>
<dbReference type="GO" id="GO:0016747">
    <property type="term" value="F:acyltransferase activity, transferring groups other than amino-acyl groups"/>
    <property type="evidence" value="ECO:0007669"/>
    <property type="project" value="InterPro"/>
</dbReference>
<evidence type="ECO:0000259" key="2">
    <source>
        <dbReference type="PROSITE" id="PS51186"/>
    </source>
</evidence>
<feature type="domain" description="N-acetyltransferase" evidence="2">
    <location>
        <begin position="18"/>
        <end position="228"/>
    </location>
</feature>
<sequence length="257" mass="28591">MATGEHPSRQVSIETPRLLLRAAQPEDAVRLHEAFSDPEAMRYWSSPPDADLSQTKLWIRSMMESPQNGLTDFVICLKDLSSLDEPTPIGKIGIYSPLPSNEIGFLIARAHWHRGLGHEALSYMLEYLFSIKSHVAPEPGARAPATQSHPRTRTEPLTEAHTVLTLTERSSEWRYPSITADADSRNSASIGLLKKVGFAGSGYLERSMQIGGEGGEWVDSLYLKLEREAWVSRSTDERNCNKGDMPVSRFVPMSTPV</sequence>
<dbReference type="InterPro" id="IPR016181">
    <property type="entry name" value="Acyl_CoA_acyltransferase"/>
</dbReference>
<protein>
    <recommendedName>
        <fullName evidence="2">N-acetyltransferase domain-containing protein</fullName>
    </recommendedName>
</protein>
<dbReference type="EMBL" id="JAKLMC020000004">
    <property type="protein sequence ID" value="KAK5956693.1"/>
    <property type="molecule type" value="Genomic_DNA"/>
</dbReference>
<dbReference type="PANTHER" id="PTHR43792">
    <property type="entry name" value="GNAT FAMILY, PUTATIVE (AFU_ORTHOLOGUE AFUA_3G00765)-RELATED-RELATED"/>
    <property type="match status" value="1"/>
</dbReference>
<evidence type="ECO:0000313" key="4">
    <source>
        <dbReference type="Proteomes" id="UP001316803"/>
    </source>
</evidence>
<dbReference type="Gene3D" id="3.40.630.30">
    <property type="match status" value="1"/>
</dbReference>
<feature type="region of interest" description="Disordered" evidence="1">
    <location>
        <begin position="236"/>
        <end position="257"/>
    </location>
</feature>
<dbReference type="PANTHER" id="PTHR43792:SF1">
    <property type="entry name" value="N-ACETYLTRANSFERASE DOMAIN-CONTAINING PROTEIN"/>
    <property type="match status" value="1"/>
</dbReference>
<reference evidence="3 4" key="1">
    <citation type="submission" date="2022-12" db="EMBL/GenBank/DDBJ databases">
        <title>Genomic features and morphological characterization of a novel Knufia sp. strain isolated from spacecraft assembly facility.</title>
        <authorList>
            <person name="Teixeira M."/>
            <person name="Chander A.M."/>
            <person name="Stajich J.E."/>
            <person name="Venkateswaran K."/>
        </authorList>
    </citation>
    <scope>NUCLEOTIDE SEQUENCE [LARGE SCALE GENOMIC DNA]</scope>
    <source>
        <strain evidence="3 4">FJI-L2-BK-P2</strain>
    </source>
</reference>
<accession>A0AAN8EQR1</accession>